<reference evidence="1" key="1">
    <citation type="journal article" date="2015" name="Nature">
        <title>Complex archaea that bridge the gap between prokaryotes and eukaryotes.</title>
        <authorList>
            <person name="Spang A."/>
            <person name="Saw J.H."/>
            <person name="Jorgensen S.L."/>
            <person name="Zaremba-Niedzwiedzka K."/>
            <person name="Martijn J."/>
            <person name="Lind A.E."/>
            <person name="van Eijk R."/>
            <person name="Schleper C."/>
            <person name="Guy L."/>
            <person name="Ettema T.J."/>
        </authorList>
    </citation>
    <scope>NUCLEOTIDE SEQUENCE</scope>
</reference>
<protein>
    <submittedName>
        <fullName evidence="1">Uncharacterized protein</fullName>
    </submittedName>
</protein>
<accession>A0A0F8Z9Y4</accession>
<dbReference type="AlphaFoldDB" id="A0A0F8Z9Y4"/>
<organism evidence="1">
    <name type="scientific">marine sediment metagenome</name>
    <dbReference type="NCBI Taxonomy" id="412755"/>
    <lineage>
        <taxon>unclassified sequences</taxon>
        <taxon>metagenomes</taxon>
        <taxon>ecological metagenomes</taxon>
    </lineage>
</organism>
<comment type="caution">
    <text evidence="1">The sequence shown here is derived from an EMBL/GenBank/DDBJ whole genome shotgun (WGS) entry which is preliminary data.</text>
</comment>
<sequence length="157" mass="18047">MGLSERLATEGKSSVSDQCAWHRIDGHGDEVPCEKPKDWHHWGSEGRNNDLSPDWTHHAYIAPGTAMARIDVECIQTFDGKHHFQPRRRLMRDSNGKTMDPNVKGHWYTVLSCACSYVTDDEEKVLAQLAETNVEKRRQREAASKLIKHDERQKKLL</sequence>
<dbReference type="EMBL" id="LAZR01064777">
    <property type="protein sequence ID" value="KKK56866.1"/>
    <property type="molecule type" value="Genomic_DNA"/>
</dbReference>
<evidence type="ECO:0000313" key="1">
    <source>
        <dbReference type="EMBL" id="KKK56866.1"/>
    </source>
</evidence>
<proteinExistence type="predicted"/>
<gene>
    <name evidence="1" type="ORF">LCGC14_3060230</name>
</gene>
<name>A0A0F8Z9Y4_9ZZZZ</name>